<dbReference type="Pfam" id="PF00381">
    <property type="entry name" value="PTS-HPr"/>
    <property type="match status" value="1"/>
</dbReference>
<dbReference type="GO" id="GO:0009401">
    <property type="term" value="P:phosphoenolpyruvate-dependent sugar phosphotransferase system"/>
    <property type="evidence" value="ECO:0007669"/>
    <property type="project" value="UniProtKB-KW"/>
</dbReference>
<feature type="domain" description="HPr" evidence="7">
    <location>
        <begin position="1"/>
        <end position="39"/>
    </location>
</feature>
<keyword evidence="5" id="KW-0598">Phosphotransferase system</keyword>
<dbReference type="PROSITE" id="PS51350">
    <property type="entry name" value="PTS_HPR_DOM"/>
    <property type="match status" value="1"/>
</dbReference>
<keyword evidence="3" id="KW-0762">Sugar transport</keyword>
<dbReference type="InterPro" id="IPR000032">
    <property type="entry name" value="HPr-like"/>
</dbReference>
<dbReference type="Proteomes" id="UP000029227">
    <property type="component" value="Unassembled WGS sequence"/>
</dbReference>
<dbReference type="SUPFAM" id="SSF55594">
    <property type="entry name" value="HPr-like"/>
    <property type="match status" value="1"/>
</dbReference>
<dbReference type="EC" id="2.7.1.69" evidence="8"/>
<organism evidence="8 9">
    <name type="scientific">Photobacterium aphoticum</name>
    <dbReference type="NCBI Taxonomy" id="754436"/>
    <lineage>
        <taxon>Bacteria</taxon>
        <taxon>Pseudomonadati</taxon>
        <taxon>Pseudomonadota</taxon>
        <taxon>Gammaproteobacteria</taxon>
        <taxon>Vibrionales</taxon>
        <taxon>Vibrionaceae</taxon>
        <taxon>Photobacterium</taxon>
    </lineage>
</organism>
<protein>
    <submittedName>
        <fullName evidence="8">Fructose-specific phosphocarrier protein HPr /PTS system fructose-specific IIA component</fullName>
        <ecNumber evidence="8">2.7.1.69</ecNumber>
    </submittedName>
</protein>
<proteinExistence type="predicted"/>
<name>A0A090QW41_9GAMM</name>
<reference evidence="8 9" key="1">
    <citation type="journal article" date="2014" name="Genome Announc.">
        <title>Draft Genome Sequences of Two Vibrionaceae Species, Vibrio ponticus C121 and Photobacterium aphoticum C119, Isolated as Coral Reef Microbiota.</title>
        <authorList>
            <person name="Al-saari N."/>
            <person name="Meirelles P.M."/>
            <person name="Mino S."/>
            <person name="Suda W."/>
            <person name="Oshima K."/>
            <person name="Hattori M."/>
            <person name="Ohkuma M."/>
            <person name="Thompson F.L."/>
            <person name="Gomez-Gil B."/>
            <person name="Sawabe T."/>
            <person name="Sawabe T."/>
        </authorList>
    </citation>
    <scope>NUCLEOTIDE SEQUENCE [LARGE SCALE GENOMIC DNA]</scope>
    <source>
        <strain evidence="8 9">JCM 19237</strain>
    </source>
</reference>
<dbReference type="PANTHER" id="PTHR30181">
    <property type="entry name" value="MANNITOL PERMEASE IIC COMPONENT"/>
    <property type="match status" value="1"/>
</dbReference>
<dbReference type="InterPro" id="IPR050893">
    <property type="entry name" value="Sugar_PTS"/>
</dbReference>
<gene>
    <name evidence="8" type="ORF">JCM19237_4522</name>
</gene>
<dbReference type="STRING" id="754436.JCM19237_4522"/>
<evidence type="ECO:0000256" key="5">
    <source>
        <dbReference type="ARBA" id="ARBA00022683"/>
    </source>
</evidence>
<sequence>MIALGVKKGHELQFTAQGDDADAALEAIGQAIADGLGEGK</sequence>
<evidence type="ECO:0000313" key="8">
    <source>
        <dbReference type="EMBL" id="GAL07106.1"/>
    </source>
</evidence>
<dbReference type="GO" id="GO:0090563">
    <property type="term" value="F:protein-phosphocysteine-sugar phosphotransferase activity"/>
    <property type="evidence" value="ECO:0007669"/>
    <property type="project" value="TreeGrafter"/>
</dbReference>
<evidence type="ECO:0000313" key="9">
    <source>
        <dbReference type="Proteomes" id="UP000029227"/>
    </source>
</evidence>
<dbReference type="AlphaFoldDB" id="A0A090QW41"/>
<keyword evidence="4 8" id="KW-0808">Transferase</keyword>
<dbReference type="InterPro" id="IPR035895">
    <property type="entry name" value="HPr-like_sf"/>
</dbReference>
<accession>A0A090QW41</accession>
<evidence type="ECO:0000256" key="4">
    <source>
        <dbReference type="ARBA" id="ARBA00022679"/>
    </source>
</evidence>
<dbReference type="EMBL" id="BBMN01000015">
    <property type="protein sequence ID" value="GAL07106.1"/>
    <property type="molecule type" value="Genomic_DNA"/>
</dbReference>
<dbReference type="GO" id="GO:0005886">
    <property type="term" value="C:plasma membrane"/>
    <property type="evidence" value="ECO:0007669"/>
    <property type="project" value="TreeGrafter"/>
</dbReference>
<dbReference type="Gene3D" id="3.30.1340.10">
    <property type="entry name" value="HPr-like"/>
    <property type="match status" value="1"/>
</dbReference>
<dbReference type="PANTHER" id="PTHR30181:SF3">
    <property type="entry name" value="MULTIPHOSPHORYL TRANSFER PROTEIN"/>
    <property type="match status" value="1"/>
</dbReference>
<keyword evidence="2" id="KW-0597">Phosphoprotein</keyword>
<dbReference type="eggNOG" id="COG1925">
    <property type="taxonomic scope" value="Bacteria"/>
</dbReference>
<comment type="caution">
    <text evidence="8">The sequence shown here is derived from an EMBL/GenBank/DDBJ whole genome shotgun (WGS) entry which is preliminary data.</text>
</comment>
<keyword evidence="1" id="KW-0813">Transport</keyword>
<evidence type="ECO:0000256" key="6">
    <source>
        <dbReference type="ARBA" id="ARBA00022777"/>
    </source>
</evidence>
<dbReference type="GO" id="GO:0016301">
    <property type="term" value="F:kinase activity"/>
    <property type="evidence" value="ECO:0007669"/>
    <property type="project" value="UniProtKB-KW"/>
</dbReference>
<evidence type="ECO:0000256" key="1">
    <source>
        <dbReference type="ARBA" id="ARBA00022448"/>
    </source>
</evidence>
<evidence type="ECO:0000259" key="7">
    <source>
        <dbReference type="PROSITE" id="PS51350"/>
    </source>
</evidence>
<keyword evidence="6" id="KW-0418">Kinase</keyword>
<evidence type="ECO:0000256" key="2">
    <source>
        <dbReference type="ARBA" id="ARBA00022553"/>
    </source>
</evidence>
<evidence type="ECO:0000256" key="3">
    <source>
        <dbReference type="ARBA" id="ARBA00022597"/>
    </source>
</evidence>